<sequence length="212" mass="23007">MTARTDRETKILEVAADMLLRHGYRRVTIDDVAGAAGIGKGTVYLHWKTREELFAAVFAREVRGAIADMVTALGADPAVALLHRFAAEFFLAILRRPLLYGMVVGDVQMWGKLVGSEAGYDGGRHNRVMASYVDVLAARRLVRTDLATPELTYAFQSVFEGFIYAERTVGSTGTRDERARLLSATVESAFSLPGTPDVALADEVAALLSGLV</sequence>
<reference evidence="7" key="1">
    <citation type="submission" date="2016-06" db="EMBL/GenBank/DDBJ databases">
        <authorList>
            <person name="Varghese N."/>
            <person name="Submissions Spin"/>
        </authorList>
    </citation>
    <scope>NUCLEOTIDE SEQUENCE [LARGE SCALE GENOMIC DNA]</scope>
    <source>
        <strain evidence="7">DSM 45431</strain>
    </source>
</reference>
<dbReference type="InterPro" id="IPR050109">
    <property type="entry name" value="HTH-type_TetR-like_transc_reg"/>
</dbReference>
<keyword evidence="2 4" id="KW-0238">DNA-binding</keyword>
<dbReference type="PRINTS" id="PR00455">
    <property type="entry name" value="HTHTETR"/>
</dbReference>
<evidence type="ECO:0000259" key="5">
    <source>
        <dbReference type="PROSITE" id="PS50977"/>
    </source>
</evidence>
<dbReference type="EMBL" id="FMHV01000002">
    <property type="protein sequence ID" value="SCL36055.1"/>
    <property type="molecule type" value="Genomic_DNA"/>
</dbReference>
<dbReference type="GO" id="GO:0000976">
    <property type="term" value="F:transcription cis-regulatory region binding"/>
    <property type="evidence" value="ECO:0007669"/>
    <property type="project" value="TreeGrafter"/>
</dbReference>
<evidence type="ECO:0000256" key="2">
    <source>
        <dbReference type="ARBA" id="ARBA00023125"/>
    </source>
</evidence>
<feature type="domain" description="HTH tetR-type" evidence="5">
    <location>
        <begin position="5"/>
        <end position="65"/>
    </location>
</feature>
<organism evidence="6 7">
    <name type="scientific">Micromonospora rhizosphaerae</name>
    <dbReference type="NCBI Taxonomy" id="568872"/>
    <lineage>
        <taxon>Bacteria</taxon>
        <taxon>Bacillati</taxon>
        <taxon>Actinomycetota</taxon>
        <taxon>Actinomycetes</taxon>
        <taxon>Micromonosporales</taxon>
        <taxon>Micromonosporaceae</taxon>
        <taxon>Micromonospora</taxon>
    </lineage>
</organism>
<dbReference type="RefSeq" id="WP_218105331.1">
    <property type="nucleotide sequence ID" value="NZ_FMHV01000002.1"/>
</dbReference>
<protein>
    <submittedName>
        <fullName evidence="6">Transcriptional regulator, TetR family</fullName>
    </submittedName>
</protein>
<accession>A0A1C6T3R1</accession>
<proteinExistence type="predicted"/>
<dbReference type="InterPro" id="IPR001647">
    <property type="entry name" value="HTH_TetR"/>
</dbReference>
<feature type="DNA-binding region" description="H-T-H motif" evidence="4">
    <location>
        <begin position="28"/>
        <end position="47"/>
    </location>
</feature>
<keyword evidence="1" id="KW-0805">Transcription regulation</keyword>
<keyword evidence="7" id="KW-1185">Reference proteome</keyword>
<name>A0A1C6T3R1_9ACTN</name>
<dbReference type="Pfam" id="PF00440">
    <property type="entry name" value="TetR_N"/>
    <property type="match status" value="1"/>
</dbReference>
<dbReference type="PANTHER" id="PTHR30055">
    <property type="entry name" value="HTH-TYPE TRANSCRIPTIONAL REGULATOR RUTR"/>
    <property type="match status" value="1"/>
</dbReference>
<dbReference type="GO" id="GO:0003700">
    <property type="term" value="F:DNA-binding transcription factor activity"/>
    <property type="evidence" value="ECO:0007669"/>
    <property type="project" value="TreeGrafter"/>
</dbReference>
<dbReference type="InterPro" id="IPR009057">
    <property type="entry name" value="Homeodomain-like_sf"/>
</dbReference>
<dbReference type="AlphaFoldDB" id="A0A1C6T3R1"/>
<evidence type="ECO:0000256" key="1">
    <source>
        <dbReference type="ARBA" id="ARBA00023015"/>
    </source>
</evidence>
<dbReference type="Proteomes" id="UP000199413">
    <property type="component" value="Unassembled WGS sequence"/>
</dbReference>
<gene>
    <name evidence="6" type="ORF">GA0070624_5444</name>
</gene>
<evidence type="ECO:0000256" key="4">
    <source>
        <dbReference type="PROSITE-ProRule" id="PRU00335"/>
    </source>
</evidence>
<evidence type="ECO:0000256" key="3">
    <source>
        <dbReference type="ARBA" id="ARBA00023163"/>
    </source>
</evidence>
<dbReference type="STRING" id="568872.GA0070624_5444"/>
<dbReference type="PANTHER" id="PTHR30055:SF234">
    <property type="entry name" value="HTH-TYPE TRANSCRIPTIONAL REGULATOR BETI"/>
    <property type="match status" value="1"/>
</dbReference>
<evidence type="ECO:0000313" key="6">
    <source>
        <dbReference type="EMBL" id="SCL36055.1"/>
    </source>
</evidence>
<evidence type="ECO:0000313" key="7">
    <source>
        <dbReference type="Proteomes" id="UP000199413"/>
    </source>
</evidence>
<keyword evidence="3" id="KW-0804">Transcription</keyword>
<dbReference type="SUPFAM" id="SSF46689">
    <property type="entry name" value="Homeodomain-like"/>
    <property type="match status" value="1"/>
</dbReference>
<dbReference type="PROSITE" id="PS50977">
    <property type="entry name" value="HTH_TETR_2"/>
    <property type="match status" value="1"/>
</dbReference>
<dbReference type="Gene3D" id="1.10.357.10">
    <property type="entry name" value="Tetracycline Repressor, domain 2"/>
    <property type="match status" value="1"/>
</dbReference>